<dbReference type="InterPro" id="IPR011008">
    <property type="entry name" value="Dimeric_a/b-barrel"/>
</dbReference>
<protein>
    <recommendedName>
        <fullName evidence="3">YCII-related domain-containing protein</fullName>
    </recommendedName>
</protein>
<dbReference type="EMBL" id="JACCFL010000001">
    <property type="protein sequence ID" value="NYJ24421.1"/>
    <property type="molecule type" value="Genomic_DNA"/>
</dbReference>
<reference evidence="1 2" key="1">
    <citation type="submission" date="2020-07" db="EMBL/GenBank/DDBJ databases">
        <title>Sequencing the genomes of 1000 actinobacteria strains.</title>
        <authorList>
            <person name="Klenk H.-P."/>
        </authorList>
    </citation>
    <scope>NUCLEOTIDE SEQUENCE [LARGE SCALE GENOMIC DNA]</scope>
    <source>
        <strain evidence="1 2">DSM 15165</strain>
    </source>
</reference>
<proteinExistence type="predicted"/>
<sequence>MSAFVFAFRNDPAVNATDEDIAAWGAWFQQLGSAVTDMGSRVGTTTVLGTSAGANALSGYAVVEAPDLTAATALAEGCPGLSYGGSVEVGELIPM</sequence>
<gene>
    <name evidence="1" type="ORF">HNR13_002708</name>
</gene>
<accession>A0A853CYM7</accession>
<evidence type="ECO:0000313" key="2">
    <source>
        <dbReference type="Proteomes" id="UP000578352"/>
    </source>
</evidence>
<dbReference type="AlphaFoldDB" id="A0A853CYM7"/>
<evidence type="ECO:0008006" key="3">
    <source>
        <dbReference type="Google" id="ProtNLM"/>
    </source>
</evidence>
<organism evidence="1 2">
    <name type="scientific">Leifsonia shinshuensis</name>
    <dbReference type="NCBI Taxonomy" id="150026"/>
    <lineage>
        <taxon>Bacteria</taxon>
        <taxon>Bacillati</taxon>
        <taxon>Actinomycetota</taxon>
        <taxon>Actinomycetes</taxon>
        <taxon>Micrococcales</taxon>
        <taxon>Microbacteriaceae</taxon>
        <taxon>Leifsonia</taxon>
    </lineage>
</organism>
<dbReference type="RefSeq" id="WP_179606533.1">
    <property type="nucleotide sequence ID" value="NZ_BAABEH010000001.1"/>
</dbReference>
<dbReference type="Gene3D" id="3.30.70.1060">
    <property type="entry name" value="Dimeric alpha+beta barrel"/>
    <property type="match status" value="1"/>
</dbReference>
<name>A0A853CYM7_9MICO</name>
<evidence type="ECO:0000313" key="1">
    <source>
        <dbReference type="EMBL" id="NYJ24421.1"/>
    </source>
</evidence>
<dbReference type="Proteomes" id="UP000578352">
    <property type="component" value="Unassembled WGS sequence"/>
</dbReference>
<comment type="caution">
    <text evidence="1">The sequence shown here is derived from an EMBL/GenBank/DDBJ whole genome shotgun (WGS) entry which is preliminary data.</text>
</comment>
<dbReference type="SUPFAM" id="SSF54909">
    <property type="entry name" value="Dimeric alpha+beta barrel"/>
    <property type="match status" value="1"/>
</dbReference>